<evidence type="ECO:0000256" key="1">
    <source>
        <dbReference type="ARBA" id="ARBA00022536"/>
    </source>
</evidence>
<keyword evidence="4" id="KW-0325">Glycoprotein</keyword>
<dbReference type="PRINTS" id="PR00011">
    <property type="entry name" value="EGFLAMININ"/>
</dbReference>
<comment type="caution">
    <text evidence="5">Lacks conserved residue(s) required for the propagation of feature annotation.</text>
</comment>
<evidence type="ECO:0000256" key="3">
    <source>
        <dbReference type="ARBA" id="ARBA00023157"/>
    </source>
</evidence>
<accession>A0A670HZS1</accession>
<evidence type="ECO:0000259" key="8">
    <source>
        <dbReference type="PROSITE" id="PS50026"/>
    </source>
</evidence>
<dbReference type="InterPro" id="IPR051216">
    <property type="entry name" value="Teneurin"/>
</dbReference>
<dbReference type="Pfam" id="PF25024">
    <property type="entry name" value="EGF_TEN"/>
    <property type="match status" value="1"/>
</dbReference>
<sequence>MGRQPFLLFLFWLGTSWEAHVPHRVIPSNATVFSHIYTIKLKGDGTEDEGASSAPQEALGPPGSSRGGGLYEHTLEGPDQEHVVFTHRINLPQQSCGCPPGTEDTQDLLRRLQALENEVRSLRDTCQAGGGCCPATSSSQASTGKALERACSTEAGTFSLSNCFIRASVTGLRMFLLNRTSDDGFLIAVQQAPAANRKPHLGFKHFREVKTTSANGFHSRTKVWTICCKINKPTFRCGLASQSLTPFFPSLLSLAPHLGPDRTPAPCARTMVPSTSPRCLCECEAGWSGPTCAEPTCPGGCGGPQRGKCMNGRCQCRPGYSGARCEEPPSCPDDCNDQGRCVDGRCTCFPGYSGPSCADPACPQDCQGRGRCVDGQCVCDPGYSGPDCGSRACPSNCNRRGECHNGRCVCEPGFTGPACGTKACPNDCNQRGRCLKGAVCACHKGYTGPDCGQLACPEDCSGRGECQNGPFLLWCDILYFHFLFPPPKFASKHILYNCICKWYASSSHPRHQGFYLDEVQINTLLGDTLGRVSVKRRLEINLVFESFLPPHHSSLALDLNRDSIHWHPCEKSR</sequence>
<dbReference type="Ensembl" id="ENSPMRT00000005476.1">
    <property type="protein sequence ID" value="ENSPMRP00000005138.1"/>
    <property type="gene ID" value="ENSPMRG00000003458.1"/>
</dbReference>
<name>A0A670HZS1_PODMU</name>
<feature type="disulfide bond" evidence="5">
    <location>
        <begin position="424"/>
        <end position="434"/>
    </location>
</feature>
<evidence type="ECO:0000313" key="10">
    <source>
        <dbReference type="Proteomes" id="UP000472272"/>
    </source>
</evidence>
<dbReference type="PANTHER" id="PTHR11219:SF69">
    <property type="entry name" value="TENEURIN-A"/>
    <property type="match status" value="1"/>
</dbReference>
<proteinExistence type="predicted"/>
<evidence type="ECO:0000256" key="2">
    <source>
        <dbReference type="ARBA" id="ARBA00022737"/>
    </source>
</evidence>
<dbReference type="PROSITE" id="PS00022">
    <property type="entry name" value="EGF_1"/>
    <property type="match status" value="3"/>
</dbReference>
<feature type="disulfide bond" evidence="5">
    <location>
        <begin position="442"/>
        <end position="451"/>
    </location>
</feature>
<feature type="chain" id="PRO_5025585820" description="EGF-like domain-containing protein" evidence="7">
    <location>
        <begin position="20"/>
        <end position="573"/>
    </location>
</feature>
<reference evidence="9 10" key="1">
    <citation type="journal article" date="2019" name="Proc. Natl. Acad. Sci. U.S.A.">
        <title>Regulatory changes in pterin and carotenoid genes underlie balanced color polymorphisms in the wall lizard.</title>
        <authorList>
            <person name="Andrade P."/>
            <person name="Pinho C."/>
            <person name="Perez I de Lanuza G."/>
            <person name="Afonso S."/>
            <person name="Brejcha J."/>
            <person name="Rubin C.J."/>
            <person name="Wallerman O."/>
            <person name="Pereira P."/>
            <person name="Sabatino S.J."/>
            <person name="Bellati A."/>
            <person name="Pellitteri-Rosa D."/>
            <person name="Bosakova Z."/>
            <person name="Bunikis I."/>
            <person name="Carretero M.A."/>
            <person name="Feiner N."/>
            <person name="Marsik P."/>
            <person name="Pauperio F."/>
            <person name="Salvi D."/>
            <person name="Soler L."/>
            <person name="While G.M."/>
            <person name="Uller T."/>
            <person name="Font E."/>
            <person name="Andersson L."/>
            <person name="Carneiro M."/>
        </authorList>
    </citation>
    <scope>NUCLEOTIDE SEQUENCE</scope>
</reference>
<dbReference type="GeneTree" id="ENSGT00940000155565"/>
<reference evidence="9" key="3">
    <citation type="submission" date="2025-09" db="UniProtKB">
        <authorList>
            <consortium name="Ensembl"/>
        </authorList>
    </citation>
    <scope>IDENTIFICATION</scope>
</reference>
<feature type="region of interest" description="Disordered" evidence="6">
    <location>
        <begin position="44"/>
        <end position="69"/>
    </location>
</feature>
<evidence type="ECO:0000256" key="5">
    <source>
        <dbReference type="PROSITE-ProRule" id="PRU00076"/>
    </source>
</evidence>
<evidence type="ECO:0000256" key="6">
    <source>
        <dbReference type="SAM" id="MobiDB-lite"/>
    </source>
</evidence>
<keyword evidence="1 5" id="KW-0245">EGF-like domain</keyword>
<dbReference type="PROSITE" id="PS50026">
    <property type="entry name" value="EGF_3"/>
    <property type="match status" value="1"/>
</dbReference>
<dbReference type="AlphaFoldDB" id="A0A670HZS1"/>
<keyword evidence="7" id="KW-0732">Signal</keyword>
<reference evidence="9" key="2">
    <citation type="submission" date="2025-08" db="UniProtKB">
        <authorList>
            <consortium name="Ensembl"/>
        </authorList>
    </citation>
    <scope>IDENTIFICATION</scope>
</reference>
<evidence type="ECO:0000313" key="9">
    <source>
        <dbReference type="Ensembl" id="ENSPMRP00000005138.1"/>
    </source>
</evidence>
<dbReference type="Gene3D" id="2.10.25.10">
    <property type="entry name" value="Laminin"/>
    <property type="match status" value="5"/>
</dbReference>
<dbReference type="FunFam" id="2.10.25.10:FF:000001">
    <property type="entry name" value="Tenascin C"/>
    <property type="match status" value="4"/>
</dbReference>
<dbReference type="PROSITE" id="PS01186">
    <property type="entry name" value="EGF_2"/>
    <property type="match status" value="3"/>
</dbReference>
<evidence type="ECO:0000256" key="7">
    <source>
        <dbReference type="SAM" id="SignalP"/>
    </source>
</evidence>
<feature type="signal peptide" evidence="7">
    <location>
        <begin position="1"/>
        <end position="19"/>
    </location>
</feature>
<dbReference type="InterPro" id="IPR000742">
    <property type="entry name" value="EGF"/>
</dbReference>
<organism evidence="9 10">
    <name type="scientific">Podarcis muralis</name>
    <name type="common">Wall lizard</name>
    <name type="synonym">Lacerta muralis</name>
    <dbReference type="NCBI Taxonomy" id="64176"/>
    <lineage>
        <taxon>Eukaryota</taxon>
        <taxon>Metazoa</taxon>
        <taxon>Chordata</taxon>
        <taxon>Craniata</taxon>
        <taxon>Vertebrata</taxon>
        <taxon>Euteleostomi</taxon>
        <taxon>Lepidosauria</taxon>
        <taxon>Squamata</taxon>
        <taxon>Bifurcata</taxon>
        <taxon>Unidentata</taxon>
        <taxon>Episquamata</taxon>
        <taxon>Laterata</taxon>
        <taxon>Lacertibaenia</taxon>
        <taxon>Lacertidae</taxon>
        <taxon>Podarcis</taxon>
    </lineage>
</organism>
<feature type="domain" description="EGF-like" evidence="8">
    <location>
        <begin position="420"/>
        <end position="452"/>
    </location>
</feature>
<dbReference type="SMART" id="SM00181">
    <property type="entry name" value="EGF"/>
    <property type="match status" value="5"/>
</dbReference>
<evidence type="ECO:0000256" key="4">
    <source>
        <dbReference type="ARBA" id="ARBA00023180"/>
    </source>
</evidence>
<dbReference type="PANTHER" id="PTHR11219">
    <property type="entry name" value="TENEURIN AND N-ACETYLGLUCOSAMINE-1-PHOSPHODIESTER ALPHA-N-ACETYLGLUCOSAMINIDASE"/>
    <property type="match status" value="1"/>
</dbReference>
<keyword evidence="3 5" id="KW-1015">Disulfide bond</keyword>
<protein>
    <recommendedName>
        <fullName evidence="8">EGF-like domain-containing protein</fullName>
    </recommendedName>
</protein>
<dbReference type="Proteomes" id="UP000472272">
    <property type="component" value="Chromosome 2"/>
</dbReference>
<dbReference type="GO" id="GO:0008045">
    <property type="term" value="P:motor neuron axon guidance"/>
    <property type="evidence" value="ECO:0007669"/>
    <property type="project" value="TreeGrafter"/>
</dbReference>
<keyword evidence="2" id="KW-0677">Repeat</keyword>
<keyword evidence="10" id="KW-1185">Reference proteome</keyword>